<dbReference type="InParanoid" id="A0A6P5L447"/>
<evidence type="ECO:0000256" key="1">
    <source>
        <dbReference type="SAM" id="MobiDB-lite"/>
    </source>
</evidence>
<dbReference type="Proteomes" id="UP000515140">
    <property type="component" value="Unplaced"/>
</dbReference>
<dbReference type="FunCoup" id="A0A6P5L447">
    <property type="interactions" value="1373"/>
</dbReference>
<feature type="domain" description="Shieldin complex subunit 2 first OB fold" evidence="3">
    <location>
        <begin position="425"/>
        <end position="559"/>
    </location>
</feature>
<dbReference type="KEGG" id="pcw:110215447"/>
<reference evidence="6" key="1">
    <citation type="submission" date="2025-08" db="UniProtKB">
        <authorList>
            <consortium name="RefSeq"/>
        </authorList>
    </citation>
    <scope>IDENTIFICATION</scope>
    <source>
        <tissue evidence="6">Spleen</tissue>
    </source>
</reference>
<evidence type="ECO:0000259" key="4">
    <source>
        <dbReference type="Pfam" id="PF22779"/>
    </source>
</evidence>
<dbReference type="CTD" id="54537"/>
<sequence length="900" mass="101948">MLCLEIMSKIPQIHIFFGAPIIPSNAAVSQEQTCSATSADPWKVTQLLYDHRSLNVSTKACKYGHLEHHHASHPVPLKEHVMVNSDKTRSWCGDDYLTCVPETQCIKSHSDPSVTIDIAYYNKQIPGFESRVQQHLNEGKCHYPVNENNKITDQQKKFESNSCFHNLLRKNFQPINQDYSDIWDLVCSTKQINIEPEAAESDHMPSKNHETVNHYPGFFSPQTTGEPESKGVIRKTSSFSTSADIEFLSIMTSSKIAFLAQSLDKEQSFPNKGTTSMKPEPKESCREMRLGKFSNFVDEPNQASSLELFSPNCPEPTSNLTPLSCNKGTKENIGSQELFKTPDEQQPTEDFCFESFSTRKMCSQQSTFCKVSIKRNRTSEDKSGPSSTVSESLQGPKRIKSVCSSDAHQISSRVSPERDVFRFGKFLKKTSLLKNCICKSQRYNCLVMALHPCHVKEVHIKTGPNSGCKVPLATTTVTDQSEIKKKVVLWRNTAFGMLTVFPGDIILLTDVTIHDDQWYRETVLRSTFTSQLLNLGSCSSVQPKEYSCIVSVTVLQDLLGYISSKYSYIVDLPFRHPQKLESIQYVELDQLHPNTLVHSVLKVVSVTILTEAVYGYRGQKQRKIILTVEQVQDQHFVLVLWGPGAAWYSEVQRKRDHLWEFKYLLTQHNSTLGNLELHTTPWSSCECLFEDDMRAVEFKAKFQKRESHLVKISHLSALLEEKRSGVVQVRAQILALVFPVAAHESRQLVLDASSSLEDILTCLPIIVYSGCGKCGLELEADENQIYKQCISCLPFTMVKLYYRSALMTVSDDRNEVRIHVGSEMIQKILLNIPPDWLSRVVVPSSGITYGMVAADLCHSLLASRERAYTLKIQSLFILDENSYPLQQDFYLLDFHTDFEA</sequence>
<dbReference type="InterPro" id="IPR029715">
    <property type="entry name" value="FAM35A"/>
</dbReference>
<feature type="domain" description="Shieldin complex subunit 2 C-terminal" evidence="2">
    <location>
        <begin position="730"/>
        <end position="895"/>
    </location>
</feature>
<dbReference type="GO" id="GO:0010569">
    <property type="term" value="P:regulation of double-strand break repair via homologous recombination"/>
    <property type="evidence" value="ECO:0007669"/>
    <property type="project" value="TreeGrafter"/>
</dbReference>
<feature type="compositionally biased region" description="Polar residues" evidence="1">
    <location>
        <begin position="384"/>
        <end position="393"/>
    </location>
</feature>
<name>A0A6P5L447_PHACI</name>
<evidence type="ECO:0000313" key="6">
    <source>
        <dbReference type="RefSeq" id="XP_020852557.1"/>
    </source>
</evidence>
<dbReference type="PANTHER" id="PTHR14495">
    <property type="entry name" value="SHIELDIN COMPLEX SUBUNIT 2"/>
    <property type="match status" value="1"/>
</dbReference>
<dbReference type="Pfam" id="PF15793">
    <property type="entry name" value="SHLD2_C"/>
    <property type="match status" value="1"/>
</dbReference>
<dbReference type="InterPro" id="IPR031589">
    <property type="entry name" value="SHLD2_C"/>
</dbReference>
<dbReference type="GeneID" id="110215447"/>
<feature type="domain" description="Shieldin complex subunit 2 second OB fold" evidence="4">
    <location>
        <begin position="592"/>
        <end position="673"/>
    </location>
</feature>
<dbReference type="GO" id="GO:0005634">
    <property type="term" value="C:nucleus"/>
    <property type="evidence" value="ECO:0007669"/>
    <property type="project" value="TreeGrafter"/>
</dbReference>
<dbReference type="InterPro" id="IPR053944">
    <property type="entry name" value="SHLD2_OB2"/>
</dbReference>
<evidence type="ECO:0000259" key="3">
    <source>
        <dbReference type="Pfam" id="PF21669"/>
    </source>
</evidence>
<feature type="region of interest" description="Disordered" evidence="1">
    <location>
        <begin position="377"/>
        <end position="397"/>
    </location>
</feature>
<dbReference type="GO" id="GO:0035861">
    <property type="term" value="C:site of double-strand break"/>
    <property type="evidence" value="ECO:0007669"/>
    <property type="project" value="TreeGrafter"/>
</dbReference>
<dbReference type="Pfam" id="PF21669">
    <property type="entry name" value="SHLD2_OB1"/>
    <property type="match status" value="1"/>
</dbReference>
<keyword evidence="5" id="KW-1185">Reference proteome</keyword>
<dbReference type="AlphaFoldDB" id="A0A6P5L447"/>
<organism evidence="5 6">
    <name type="scientific">Phascolarctos cinereus</name>
    <name type="common">Koala</name>
    <dbReference type="NCBI Taxonomy" id="38626"/>
    <lineage>
        <taxon>Eukaryota</taxon>
        <taxon>Metazoa</taxon>
        <taxon>Chordata</taxon>
        <taxon>Craniata</taxon>
        <taxon>Vertebrata</taxon>
        <taxon>Euteleostomi</taxon>
        <taxon>Mammalia</taxon>
        <taxon>Metatheria</taxon>
        <taxon>Diprotodontia</taxon>
        <taxon>Phascolarctidae</taxon>
        <taxon>Phascolarctos</taxon>
    </lineage>
</organism>
<dbReference type="InterPro" id="IPR049507">
    <property type="entry name" value="SHLD2_OB1"/>
</dbReference>
<proteinExistence type="predicted"/>
<evidence type="ECO:0000313" key="5">
    <source>
        <dbReference type="Proteomes" id="UP000515140"/>
    </source>
</evidence>
<evidence type="ECO:0000259" key="2">
    <source>
        <dbReference type="Pfam" id="PF15793"/>
    </source>
</evidence>
<dbReference type="Pfam" id="PF22779">
    <property type="entry name" value="OB_SHLD2_2nd"/>
    <property type="match status" value="1"/>
</dbReference>
<protein>
    <submittedName>
        <fullName evidence="6">Protein FAM35A isoform X1</fullName>
    </submittedName>
</protein>
<dbReference type="RefSeq" id="XP_020852557.1">
    <property type="nucleotide sequence ID" value="XM_020996898.1"/>
</dbReference>
<accession>A0A6P5L447</accession>
<gene>
    <name evidence="6" type="primary">FAM35A</name>
</gene>
<dbReference type="PANTHER" id="PTHR14495:SF2">
    <property type="entry name" value="SHIELDIN COMPLEX SUBUNIT 2"/>
    <property type="match status" value="1"/>
</dbReference>